<reference evidence="8" key="1">
    <citation type="submission" date="2018-11" db="EMBL/GenBank/DDBJ databases">
        <authorList>
            <consortium name="Genoscope - CEA"/>
            <person name="William W."/>
        </authorList>
    </citation>
    <scope>NUCLEOTIDE SEQUENCE</scope>
</reference>
<evidence type="ECO:0000313" key="4">
    <source>
        <dbReference type="EMBL" id="CAG7896068.1"/>
    </source>
</evidence>
<dbReference type="Gramene" id="A07p37920.2_BraZ1">
    <property type="protein sequence ID" value="A07p37920.2_BraZ1.CDS"/>
    <property type="gene ID" value="A07g37920.2_BraZ1"/>
</dbReference>
<protein>
    <submittedName>
        <fullName evidence="2 4">Uncharacterized protein</fullName>
    </submittedName>
</protein>
<evidence type="ECO:0000313" key="8">
    <source>
        <dbReference type="EMBL" id="VDD13306.1"/>
    </source>
</evidence>
<sequence>MMKSGMNRDCCDCISFLVLTGDFIFMSFFLKYFQTFSCLSTLKYYELVS</sequence>
<dbReference type="Gramene" id="A02p50200.2_BraZ1">
    <property type="protein sequence ID" value="A02p50200.2_BraZ1.CDS"/>
    <property type="gene ID" value="A02g50200.2_BraZ1"/>
</dbReference>
<dbReference type="Proteomes" id="UP000694005">
    <property type="component" value="Chromosome A04"/>
</dbReference>
<organism evidence="8">
    <name type="scientific">Brassica campestris</name>
    <name type="common">Field mustard</name>
    <dbReference type="NCBI Taxonomy" id="3711"/>
    <lineage>
        <taxon>Eukaryota</taxon>
        <taxon>Viridiplantae</taxon>
        <taxon>Streptophyta</taxon>
        <taxon>Embryophyta</taxon>
        <taxon>Tracheophyta</taxon>
        <taxon>Spermatophyta</taxon>
        <taxon>Magnoliopsida</taxon>
        <taxon>eudicotyledons</taxon>
        <taxon>Gunneridae</taxon>
        <taxon>Pentapetalae</taxon>
        <taxon>rosids</taxon>
        <taxon>malvids</taxon>
        <taxon>Brassicales</taxon>
        <taxon>Brassicaceae</taxon>
        <taxon>Brassiceae</taxon>
        <taxon>Brassica</taxon>
    </lineage>
</organism>
<dbReference type="Proteomes" id="UP000694005">
    <property type="component" value="Chromosome A02"/>
</dbReference>
<evidence type="ECO:0000256" key="1">
    <source>
        <dbReference type="SAM" id="Phobius"/>
    </source>
</evidence>
<feature type="transmembrane region" description="Helical" evidence="1">
    <location>
        <begin position="12"/>
        <end position="33"/>
    </location>
</feature>
<dbReference type="EMBL" id="LS974624">
    <property type="protein sequence ID" value="CAG7897774.1"/>
    <property type="molecule type" value="Genomic_DNA"/>
</dbReference>
<dbReference type="EMBL" id="LS974617">
    <property type="protein sequence ID" value="CAG7886415.1"/>
    <property type="molecule type" value="Genomic_DNA"/>
</dbReference>
<dbReference type="EMBL" id="LS974620">
    <property type="protein sequence ID" value="CAG7907015.1"/>
    <property type="molecule type" value="Genomic_DNA"/>
</dbReference>
<evidence type="ECO:0000313" key="6">
    <source>
        <dbReference type="EMBL" id="CAG7904148.1"/>
    </source>
</evidence>
<dbReference type="Gramene" id="A08p14400.2_BraZ1">
    <property type="protein sequence ID" value="A08p14400.2_BraZ1.CDS"/>
    <property type="gene ID" value="A08g14400.2_BraZ1"/>
</dbReference>
<name>A0A3P6CD05_BRACM</name>
<keyword evidence="1" id="KW-0472">Membrane</keyword>
<dbReference type="EMBL" id="LS974623">
    <property type="protein sequence ID" value="CAG7904148.1"/>
    <property type="molecule type" value="Genomic_DNA"/>
</dbReference>
<dbReference type="AlphaFoldDB" id="A0A3P6CD05"/>
<keyword evidence="1" id="KW-1133">Transmembrane helix</keyword>
<proteinExistence type="predicted"/>
<dbReference type="Proteomes" id="UP000694005">
    <property type="component" value="Chromosome A07"/>
</dbReference>
<dbReference type="Proteomes" id="UP000694005">
    <property type="component" value="Chromosome A08"/>
</dbReference>
<dbReference type="EMBL" id="LS974618">
    <property type="protein sequence ID" value="CAG7896068.1"/>
    <property type="molecule type" value="Genomic_DNA"/>
</dbReference>
<dbReference type="EMBL" id="LR031576">
    <property type="protein sequence ID" value="VDD13306.1"/>
    <property type="molecule type" value="Genomic_DNA"/>
</dbReference>
<dbReference type="Proteomes" id="UP000694005">
    <property type="component" value="Chromosome A01"/>
</dbReference>
<accession>A0A3P6CD05</accession>
<dbReference type="Gramene" id="A01p04910.2_BraZ1">
    <property type="protein sequence ID" value="A01p04910.2_BraZ1.CDS"/>
    <property type="gene ID" value="A01g04910.2_BraZ1"/>
</dbReference>
<evidence type="ECO:0000313" key="2">
    <source>
        <dbReference type="EMBL" id="CAG7886415.1"/>
    </source>
</evidence>
<evidence type="ECO:0000313" key="5">
    <source>
        <dbReference type="EMBL" id="CAG7897774.1"/>
    </source>
</evidence>
<dbReference type="Gramene" id="A01p12680.2_BraZ1">
    <property type="protein sequence ID" value="A01p12680.2_BraZ1.CDS"/>
    <property type="gene ID" value="A01g12680.2_BraZ1"/>
</dbReference>
<evidence type="ECO:0000313" key="7">
    <source>
        <dbReference type="EMBL" id="CAG7907015.1"/>
    </source>
</evidence>
<dbReference type="EMBL" id="LS974617">
    <property type="protein sequence ID" value="CAG7887192.1"/>
    <property type="molecule type" value="Genomic_DNA"/>
</dbReference>
<keyword evidence="1" id="KW-0812">Transmembrane</keyword>
<evidence type="ECO:0000313" key="3">
    <source>
        <dbReference type="EMBL" id="CAG7887192.1"/>
    </source>
</evidence>
<dbReference type="Gramene" id="A04p19160.2_BraZ1">
    <property type="protein sequence ID" value="A04p19160.2_BraZ1.CDS"/>
    <property type="gene ID" value="A04g19160.2_BraZ1"/>
</dbReference>
<gene>
    <name evidence="8" type="ORF">BRAA04T17394Z</name>
    <name evidence="2" type="ORF">BRAPAZ1V2_A01P04910.2</name>
    <name evidence="3" type="ORF">BRAPAZ1V2_A01P12680.2</name>
    <name evidence="4" type="ORF">BRAPAZ1V2_A02P50200.2</name>
    <name evidence="7" type="ORF">BRAPAZ1V2_A04P19160.2</name>
    <name evidence="6" type="ORF">BRAPAZ1V2_A07P37920.2</name>
    <name evidence="5" type="ORF">BRAPAZ1V2_A08P14400.2</name>
</gene>